<dbReference type="PROSITE" id="PS00211">
    <property type="entry name" value="ABC_TRANSPORTER_1"/>
    <property type="match status" value="1"/>
</dbReference>
<dbReference type="CDD" id="cd03249">
    <property type="entry name" value="ABC_MTABC3_MDL1_MDL2"/>
    <property type="match status" value="1"/>
</dbReference>
<evidence type="ECO:0000256" key="10">
    <source>
        <dbReference type="SAM" id="MobiDB-lite"/>
    </source>
</evidence>
<evidence type="ECO:0000256" key="8">
    <source>
        <dbReference type="ARBA" id="ARBA00022989"/>
    </source>
</evidence>
<dbReference type="GO" id="GO:0015421">
    <property type="term" value="F:ABC-type oligopeptide transporter activity"/>
    <property type="evidence" value="ECO:0007669"/>
    <property type="project" value="TreeGrafter"/>
</dbReference>
<dbReference type="PROSITE" id="PS50893">
    <property type="entry name" value="ABC_TRANSPORTER_2"/>
    <property type="match status" value="1"/>
</dbReference>
<dbReference type="InterPro" id="IPR003593">
    <property type="entry name" value="AAA+_ATPase"/>
</dbReference>
<dbReference type="Gene3D" id="1.20.1560.10">
    <property type="entry name" value="ABC transporter type 1, transmembrane domain"/>
    <property type="match status" value="1"/>
</dbReference>
<dbReference type="EMBL" id="MLAK01001082">
    <property type="protein sequence ID" value="OHS97999.1"/>
    <property type="molecule type" value="Genomic_DNA"/>
</dbReference>
<evidence type="ECO:0000259" key="12">
    <source>
        <dbReference type="PROSITE" id="PS50893"/>
    </source>
</evidence>
<evidence type="ECO:0000256" key="1">
    <source>
        <dbReference type="ARBA" id="ARBA00004127"/>
    </source>
</evidence>
<dbReference type="SUPFAM" id="SSF52540">
    <property type="entry name" value="P-loop containing nucleoside triphosphate hydrolases"/>
    <property type="match status" value="1"/>
</dbReference>
<dbReference type="CDD" id="cd18577">
    <property type="entry name" value="ABC_6TM_Pgp_ABCB1_D1_like"/>
    <property type="match status" value="1"/>
</dbReference>
<keyword evidence="8 11" id="KW-1133">Transmembrane helix</keyword>
<evidence type="ECO:0000256" key="2">
    <source>
        <dbReference type="ARBA" id="ARBA00006493"/>
    </source>
</evidence>
<dbReference type="GO" id="GO:0005524">
    <property type="term" value="F:ATP binding"/>
    <property type="evidence" value="ECO:0007669"/>
    <property type="project" value="UniProtKB-KW"/>
</dbReference>
<feature type="transmembrane region" description="Helical" evidence="11">
    <location>
        <begin position="275"/>
        <end position="298"/>
    </location>
</feature>
<feature type="domain" description="ABC transporter" evidence="12">
    <location>
        <begin position="377"/>
        <end position="612"/>
    </location>
</feature>
<dbReference type="InterPro" id="IPR036640">
    <property type="entry name" value="ABC1_TM_sf"/>
</dbReference>
<name>A0A1J4JI66_9EUKA</name>
<keyword evidence="5" id="KW-0547">Nucleotide-binding</keyword>
<feature type="transmembrane region" description="Helical" evidence="11">
    <location>
        <begin position="101"/>
        <end position="124"/>
    </location>
</feature>
<feature type="region of interest" description="Disordered" evidence="10">
    <location>
        <begin position="1"/>
        <end position="38"/>
    </location>
</feature>
<keyword evidence="15" id="KW-1185">Reference proteome</keyword>
<dbReference type="InterPro" id="IPR003439">
    <property type="entry name" value="ABC_transporter-like_ATP-bd"/>
</dbReference>
<dbReference type="PROSITE" id="PS50929">
    <property type="entry name" value="ABC_TM1F"/>
    <property type="match status" value="1"/>
</dbReference>
<dbReference type="GO" id="GO:0005743">
    <property type="term" value="C:mitochondrial inner membrane"/>
    <property type="evidence" value="ECO:0007669"/>
    <property type="project" value="TreeGrafter"/>
</dbReference>
<sequence>MDHDNFHRRSSEYSNTGLEERRMGPPGGGPPMMGPPPIPPKSRGKLYARLLKYPMAVFAIFPSFVTGAGPIVTFVIFGQILNQHTSYAVDGIDTLTDIRNLCLYMVMCAVILGICKFLTIFLWVRIGSRFTNDLRSKLFESLMMSDVEYYDVTSVGSILTLLGEDSQLVQDNFGTTKGTQFQCIGQFLTGIILCYVYCWKLALIATCTIPYAMLVINFMSKCVNSHIMKKFMYTAESITIAEEALAAIRTVKSFNQEDKEFNRFRRLTNKVVHEGILFGRYVSTMMALVMLGVWSAIIGNMYYGGTLVDAGEIKGGDLTSIFGFMMFGTMGVIELQASFQAEQKAISSGARILEMIDHVPNVPFSGGKIIENFQGNIEFRNVSFKYPTRDVYVLKNVSFKIKAGQMGALVGHSGSGKSTCVQLLERFYDVAEGIILLDDEDIKSLDPHWLHTKISLVSQEPVLFQLSIRENIKYSCDDSSDEKAVDAAQKANAAKFIGKLNKKYDFFVGEKGSLLSGGQRQRIAIARALIRDPIILITDEATSALDAGSEKKVQVALDKIMKTCTSVVVAHRLTTIRNADVIYVFESGEIVEVGKHDELVQKQGHYYELVKRQLQENEKKFHSVQSYNIKNVDGVDPQLNEKENKKKKASHLSSSASSSASLSTSSSSSSSNNRNNEPLSDSSVEQESSSQSQNSSVSTVSEESD</sequence>
<dbReference type="OrthoDB" id="6500128at2759"/>
<feature type="compositionally biased region" description="Basic and acidic residues" evidence="10">
    <location>
        <begin position="1"/>
        <end position="11"/>
    </location>
</feature>
<dbReference type="Gene3D" id="3.40.50.300">
    <property type="entry name" value="P-loop containing nucleotide triphosphate hydrolases"/>
    <property type="match status" value="1"/>
</dbReference>
<feature type="compositionally biased region" description="Low complexity" evidence="10">
    <location>
        <begin position="680"/>
        <end position="705"/>
    </location>
</feature>
<dbReference type="RefSeq" id="XP_068351136.1">
    <property type="nucleotide sequence ID" value="XM_068494715.1"/>
</dbReference>
<evidence type="ECO:0000256" key="11">
    <source>
        <dbReference type="SAM" id="Phobius"/>
    </source>
</evidence>
<feature type="compositionally biased region" description="Low complexity" evidence="10">
    <location>
        <begin position="651"/>
        <end position="671"/>
    </location>
</feature>
<keyword evidence="4 11" id="KW-0812">Transmembrane</keyword>
<dbReference type="SUPFAM" id="SSF90123">
    <property type="entry name" value="ABC transporter transmembrane region"/>
    <property type="match status" value="1"/>
</dbReference>
<dbReference type="GO" id="GO:0016887">
    <property type="term" value="F:ATP hydrolysis activity"/>
    <property type="evidence" value="ECO:0007669"/>
    <property type="project" value="InterPro"/>
</dbReference>
<evidence type="ECO:0000313" key="14">
    <source>
        <dbReference type="EMBL" id="OHS97999.1"/>
    </source>
</evidence>
<gene>
    <name evidence="14" type="primary">Abcb8</name>
    <name evidence="14" type="ORF">TRFO_09178</name>
</gene>
<protein>
    <submittedName>
        <fullName evidence="14">ATP-binding cassette sub-family B member 8, mitochondrial</fullName>
    </submittedName>
</protein>
<keyword evidence="3" id="KW-0813">Transport</keyword>
<evidence type="ECO:0000256" key="7">
    <source>
        <dbReference type="ARBA" id="ARBA00022967"/>
    </source>
</evidence>
<dbReference type="PANTHER" id="PTHR43394">
    <property type="entry name" value="ATP-DEPENDENT PERMEASE MDL1, MITOCHONDRIAL"/>
    <property type="match status" value="1"/>
</dbReference>
<dbReference type="InterPro" id="IPR027417">
    <property type="entry name" value="P-loop_NTPase"/>
</dbReference>
<dbReference type="SMART" id="SM00382">
    <property type="entry name" value="AAA"/>
    <property type="match status" value="1"/>
</dbReference>
<comment type="subcellular location">
    <subcellularLocation>
        <location evidence="1">Endomembrane system</location>
        <topology evidence="1">Multi-pass membrane protein</topology>
    </subcellularLocation>
</comment>
<dbReference type="GeneID" id="94829419"/>
<dbReference type="GO" id="GO:0090374">
    <property type="term" value="P:oligopeptide export from mitochondrion"/>
    <property type="evidence" value="ECO:0007669"/>
    <property type="project" value="TreeGrafter"/>
</dbReference>
<dbReference type="InterPro" id="IPR039421">
    <property type="entry name" value="Type_1_exporter"/>
</dbReference>
<reference evidence="14" key="1">
    <citation type="submission" date="2016-10" db="EMBL/GenBank/DDBJ databases">
        <authorList>
            <person name="Benchimol M."/>
            <person name="Almeida L.G."/>
            <person name="Vasconcelos A.T."/>
            <person name="Perreira-Neves A."/>
            <person name="Rosa I.A."/>
            <person name="Tasca T."/>
            <person name="Bogo M.R."/>
            <person name="de Souza W."/>
        </authorList>
    </citation>
    <scope>NUCLEOTIDE SEQUENCE [LARGE SCALE GENOMIC DNA]</scope>
    <source>
        <strain evidence="14">K</strain>
    </source>
</reference>
<evidence type="ECO:0000256" key="6">
    <source>
        <dbReference type="ARBA" id="ARBA00022840"/>
    </source>
</evidence>
<dbReference type="InterPro" id="IPR017871">
    <property type="entry name" value="ABC_transporter-like_CS"/>
</dbReference>
<dbReference type="GO" id="GO:0012505">
    <property type="term" value="C:endomembrane system"/>
    <property type="evidence" value="ECO:0007669"/>
    <property type="project" value="UniProtKB-SubCell"/>
</dbReference>
<evidence type="ECO:0000256" key="4">
    <source>
        <dbReference type="ARBA" id="ARBA00022692"/>
    </source>
</evidence>
<dbReference type="VEuPathDB" id="TrichDB:TRFO_09178"/>
<dbReference type="PANTHER" id="PTHR43394:SF1">
    <property type="entry name" value="ATP-BINDING CASSETTE SUB-FAMILY B MEMBER 10, MITOCHONDRIAL"/>
    <property type="match status" value="1"/>
</dbReference>
<comment type="similarity">
    <text evidence="2">Belongs to the ABC transporter superfamily. ABCB family. MHC peptide exporter (TC 3.A.1.209) subfamily.</text>
</comment>
<evidence type="ECO:0000313" key="15">
    <source>
        <dbReference type="Proteomes" id="UP000179807"/>
    </source>
</evidence>
<dbReference type="InterPro" id="IPR011527">
    <property type="entry name" value="ABC1_TM_dom"/>
</dbReference>
<feature type="domain" description="ABC transmembrane type-1" evidence="13">
    <location>
        <begin position="63"/>
        <end position="335"/>
    </location>
</feature>
<evidence type="ECO:0000256" key="3">
    <source>
        <dbReference type="ARBA" id="ARBA00022448"/>
    </source>
</evidence>
<keyword evidence="7" id="KW-1278">Translocase</keyword>
<feature type="transmembrane region" description="Helical" evidence="11">
    <location>
        <begin position="53"/>
        <end position="81"/>
    </location>
</feature>
<evidence type="ECO:0000256" key="5">
    <source>
        <dbReference type="ARBA" id="ARBA00022741"/>
    </source>
</evidence>
<comment type="caution">
    <text evidence="14">The sequence shown here is derived from an EMBL/GenBank/DDBJ whole genome shotgun (WGS) entry which is preliminary data.</text>
</comment>
<keyword evidence="6 14" id="KW-0067">ATP-binding</keyword>
<dbReference type="Pfam" id="PF00005">
    <property type="entry name" value="ABC_tran"/>
    <property type="match status" value="1"/>
</dbReference>
<proteinExistence type="inferred from homology"/>
<dbReference type="FunFam" id="3.40.50.300:FF:000140">
    <property type="entry name" value="Lipid A export ATP-binding/permease protein MsbA"/>
    <property type="match status" value="1"/>
</dbReference>
<keyword evidence="9 11" id="KW-0472">Membrane</keyword>
<dbReference type="AlphaFoldDB" id="A0A1J4JI66"/>
<evidence type="ECO:0000256" key="9">
    <source>
        <dbReference type="ARBA" id="ARBA00023136"/>
    </source>
</evidence>
<dbReference type="Proteomes" id="UP000179807">
    <property type="component" value="Unassembled WGS sequence"/>
</dbReference>
<dbReference type="Pfam" id="PF00664">
    <property type="entry name" value="ABC_membrane"/>
    <property type="match status" value="1"/>
</dbReference>
<evidence type="ECO:0000259" key="13">
    <source>
        <dbReference type="PROSITE" id="PS50929"/>
    </source>
</evidence>
<accession>A0A1J4JI66</accession>
<organism evidence="14 15">
    <name type="scientific">Tritrichomonas foetus</name>
    <dbReference type="NCBI Taxonomy" id="1144522"/>
    <lineage>
        <taxon>Eukaryota</taxon>
        <taxon>Metamonada</taxon>
        <taxon>Parabasalia</taxon>
        <taxon>Tritrichomonadida</taxon>
        <taxon>Tritrichomonadidae</taxon>
        <taxon>Tritrichomonas</taxon>
    </lineage>
</organism>
<feature type="region of interest" description="Disordered" evidence="10">
    <location>
        <begin position="632"/>
        <end position="705"/>
    </location>
</feature>
<feature type="compositionally biased region" description="Pro residues" evidence="10">
    <location>
        <begin position="27"/>
        <end position="38"/>
    </location>
</feature>